<dbReference type="InterPro" id="IPR003838">
    <property type="entry name" value="ABC3_permease_C"/>
</dbReference>
<dbReference type="RefSeq" id="WP_146682558.1">
    <property type="nucleotide sequence ID" value="NZ_CP019646.1"/>
</dbReference>
<protein>
    <submittedName>
        <fullName evidence="9">Lipoprotein-releasing system transmembrane protein LolE</fullName>
    </submittedName>
</protein>
<accession>A0A1Q2MDE0</accession>
<sequence length="455" mass="50912">MLKLLLCIRYLTRRKIVFLSILAVAISTALLVGVSSLFKGFIYAVENSMTTHLGDVLITSPDPSVLMLESDDLCRHLEELDIVKRATPVISTEGLMLLGKGNVRRTIVWGIDLESRTEALGFNEFLVRQKDSPNPSFNPDSGGNESGFVGIGLAISPDPVTDEYRTEDLENLYGRKLVLMTAVQEPYRMTGEPRKSGFENLKRVNIPFTVSDAVFCGVHRFDSEYAFLPISLLAEKLYPKFKQQRPAEIIHIKMNSASRVSSRDIEQIRESFSLFASERMNWPDMWINYTPISSSVDMQSRLIEEYRKQMDVLMVVFGIISGGVILLITCIFYMMVINRRKDIAVIRSFGLSRSGVAGIFISFGITVGLLGSALGLFLGWLFVKNVNHIERGIQQAFGLKIWKSSVYMFERIPDQVEWKLAFILAAAAVGSAVIGSLLPAILAAMVNPVKVLRYE</sequence>
<organism evidence="9 10">
    <name type="scientific">Limihaloglobus sulfuriphilus</name>
    <dbReference type="NCBI Taxonomy" id="1851148"/>
    <lineage>
        <taxon>Bacteria</taxon>
        <taxon>Pseudomonadati</taxon>
        <taxon>Planctomycetota</taxon>
        <taxon>Phycisphaerae</taxon>
        <taxon>Sedimentisphaerales</taxon>
        <taxon>Sedimentisphaeraceae</taxon>
        <taxon>Limihaloglobus</taxon>
    </lineage>
</organism>
<keyword evidence="6 7" id="KW-0472">Membrane</keyword>
<dbReference type="Proteomes" id="UP000188181">
    <property type="component" value="Chromosome"/>
</dbReference>
<evidence type="ECO:0000256" key="5">
    <source>
        <dbReference type="ARBA" id="ARBA00022989"/>
    </source>
</evidence>
<feature type="transmembrane region" description="Helical" evidence="7">
    <location>
        <begin position="16"/>
        <end position="38"/>
    </location>
</feature>
<comment type="similarity">
    <text evidence="2">Belongs to the ABC-4 integral membrane protein family. LolC/E subfamily.</text>
</comment>
<evidence type="ECO:0000256" key="6">
    <source>
        <dbReference type="ARBA" id="ARBA00023136"/>
    </source>
</evidence>
<feature type="transmembrane region" description="Helical" evidence="7">
    <location>
        <begin position="312"/>
        <end position="336"/>
    </location>
</feature>
<dbReference type="GO" id="GO:0098797">
    <property type="term" value="C:plasma membrane protein complex"/>
    <property type="evidence" value="ECO:0007669"/>
    <property type="project" value="TreeGrafter"/>
</dbReference>
<evidence type="ECO:0000256" key="4">
    <source>
        <dbReference type="ARBA" id="ARBA00022692"/>
    </source>
</evidence>
<keyword evidence="10" id="KW-1185">Reference proteome</keyword>
<reference evidence="10" key="1">
    <citation type="submission" date="2017-02" db="EMBL/GenBank/DDBJ databases">
        <title>Comparative genomics and description of representatives of a novel lineage of planctomycetes thriving in anoxic sediments.</title>
        <authorList>
            <person name="Spring S."/>
            <person name="Bunk B."/>
            <person name="Sproer C."/>
        </authorList>
    </citation>
    <scope>NUCLEOTIDE SEQUENCE [LARGE SCALE GENOMIC DNA]</scope>
    <source>
        <strain evidence="10">SM-Chi-D1</strain>
    </source>
</reference>
<dbReference type="PANTHER" id="PTHR30489:SF0">
    <property type="entry name" value="LIPOPROTEIN-RELEASING SYSTEM TRANSMEMBRANE PROTEIN LOLE"/>
    <property type="match status" value="1"/>
</dbReference>
<evidence type="ECO:0000256" key="7">
    <source>
        <dbReference type="SAM" id="Phobius"/>
    </source>
</evidence>
<evidence type="ECO:0000256" key="3">
    <source>
        <dbReference type="ARBA" id="ARBA00022475"/>
    </source>
</evidence>
<evidence type="ECO:0000313" key="10">
    <source>
        <dbReference type="Proteomes" id="UP000188181"/>
    </source>
</evidence>
<feature type="domain" description="ABC3 transporter permease C-terminal" evidence="8">
    <location>
        <begin position="315"/>
        <end position="447"/>
    </location>
</feature>
<dbReference type="InterPro" id="IPR051447">
    <property type="entry name" value="Lipoprotein-release_system"/>
</dbReference>
<dbReference type="OrthoDB" id="9808461at2"/>
<evidence type="ECO:0000259" key="8">
    <source>
        <dbReference type="Pfam" id="PF02687"/>
    </source>
</evidence>
<keyword evidence="5 7" id="KW-1133">Transmembrane helix</keyword>
<evidence type="ECO:0000256" key="1">
    <source>
        <dbReference type="ARBA" id="ARBA00004651"/>
    </source>
</evidence>
<keyword evidence="3" id="KW-1003">Cell membrane</keyword>
<dbReference type="KEGG" id="pbas:SMSP2_00626"/>
<dbReference type="PANTHER" id="PTHR30489">
    <property type="entry name" value="LIPOPROTEIN-RELEASING SYSTEM TRANSMEMBRANE PROTEIN LOLE"/>
    <property type="match status" value="1"/>
</dbReference>
<proteinExistence type="inferred from homology"/>
<dbReference type="EMBL" id="CP019646">
    <property type="protein sequence ID" value="AQQ70282.1"/>
    <property type="molecule type" value="Genomic_DNA"/>
</dbReference>
<evidence type="ECO:0000256" key="2">
    <source>
        <dbReference type="ARBA" id="ARBA00005236"/>
    </source>
</evidence>
<keyword evidence="9" id="KW-0449">Lipoprotein</keyword>
<evidence type="ECO:0000313" key="9">
    <source>
        <dbReference type="EMBL" id="AQQ70282.1"/>
    </source>
</evidence>
<name>A0A1Q2MDE0_9BACT</name>
<gene>
    <name evidence="9" type="primary">lolE</name>
    <name evidence="9" type="ORF">SMSP2_00626</name>
</gene>
<feature type="transmembrane region" description="Helical" evidence="7">
    <location>
        <begin position="357"/>
        <end position="383"/>
    </location>
</feature>
<dbReference type="Pfam" id="PF02687">
    <property type="entry name" value="FtsX"/>
    <property type="match status" value="1"/>
</dbReference>
<dbReference type="AlphaFoldDB" id="A0A1Q2MDE0"/>
<dbReference type="GO" id="GO:0044874">
    <property type="term" value="P:lipoprotein localization to outer membrane"/>
    <property type="evidence" value="ECO:0007669"/>
    <property type="project" value="TreeGrafter"/>
</dbReference>
<keyword evidence="4 7" id="KW-0812">Transmembrane</keyword>
<feature type="transmembrane region" description="Helical" evidence="7">
    <location>
        <begin position="420"/>
        <end position="446"/>
    </location>
</feature>
<comment type="subcellular location">
    <subcellularLocation>
        <location evidence="1">Cell membrane</location>
        <topology evidence="1">Multi-pass membrane protein</topology>
    </subcellularLocation>
</comment>
<dbReference type="STRING" id="1851148.SMSP2_00626"/>